<dbReference type="InterPro" id="IPR013320">
    <property type="entry name" value="ConA-like_dom_sf"/>
</dbReference>
<protein>
    <submittedName>
        <fullName evidence="2">Alginate lyase</fullName>
    </submittedName>
</protein>
<dbReference type="EMBL" id="FOMB01000026">
    <property type="protein sequence ID" value="SFD17770.1"/>
    <property type="molecule type" value="Genomic_DNA"/>
</dbReference>
<dbReference type="Proteomes" id="UP000182258">
    <property type="component" value="Unassembled WGS sequence"/>
</dbReference>
<evidence type="ECO:0000259" key="1">
    <source>
        <dbReference type="Pfam" id="PF08787"/>
    </source>
</evidence>
<sequence>MCLTLNVANVAAEDPENVPGMITDRSTSVDLDFWKVTLPINELGKTSGIGDAVEFRALEGLAVPPYFDVKPDSVTFMAPTNGARTGGSNYPRSELREMDGNGNRYEWLAADVGRLAAILQVDELPVAIGKDAVSRIVIGQIHGPADELCRLYYDEDGHVYFVDDKAGGKQEERTFNLVAADGSEATIPLGARFSYSIEADAEKLVVTVTYDGVEYTGTDMLSAFWPDKPLYFKAGVYSQVGLEGTEAHTVGTGQGQATFFEISKPTHDLVRLAGELTSSDGDDAKSEAVTASGDARATDGDIYAGCAVVVTAQQLDAGKAYSAAKERAYKMCESVQEEFSVYEKSLVDEVVDSFFPDAGL</sequence>
<reference evidence="2 3" key="1">
    <citation type="submission" date="2016-10" db="EMBL/GenBank/DDBJ databases">
        <authorList>
            <person name="de Groot N.N."/>
        </authorList>
    </citation>
    <scope>NUCLEOTIDE SEQUENCE [LARGE SCALE GENOMIC DNA]</scope>
    <source>
        <strain evidence="2 3">CGMCC 1.10210</strain>
    </source>
</reference>
<dbReference type="InterPro" id="IPR014895">
    <property type="entry name" value="Alginate_lyase_2"/>
</dbReference>
<dbReference type="SUPFAM" id="SSF49899">
    <property type="entry name" value="Concanavalin A-like lectins/glucanases"/>
    <property type="match status" value="1"/>
</dbReference>
<dbReference type="GO" id="GO:0016829">
    <property type="term" value="F:lyase activity"/>
    <property type="evidence" value="ECO:0007669"/>
    <property type="project" value="UniProtKB-KW"/>
</dbReference>
<dbReference type="STRING" id="728005.SAMN04488059_1265"/>
<proteinExistence type="predicted"/>
<organism evidence="2 3">
    <name type="scientific">Devosia psychrophila</name>
    <dbReference type="NCBI Taxonomy" id="728005"/>
    <lineage>
        <taxon>Bacteria</taxon>
        <taxon>Pseudomonadati</taxon>
        <taxon>Pseudomonadota</taxon>
        <taxon>Alphaproteobacteria</taxon>
        <taxon>Hyphomicrobiales</taxon>
        <taxon>Devosiaceae</taxon>
        <taxon>Devosia</taxon>
    </lineage>
</organism>
<name>A0A1I1QI18_9HYPH</name>
<feature type="domain" description="Alginate lyase 2" evidence="1">
    <location>
        <begin position="29"/>
        <end position="262"/>
    </location>
</feature>
<dbReference type="AlphaFoldDB" id="A0A1I1QI18"/>
<evidence type="ECO:0000313" key="3">
    <source>
        <dbReference type="Proteomes" id="UP000182258"/>
    </source>
</evidence>
<keyword evidence="2" id="KW-0456">Lyase</keyword>
<accession>A0A1I1QI18</accession>
<dbReference type="Gene3D" id="2.60.120.200">
    <property type="match status" value="1"/>
</dbReference>
<evidence type="ECO:0000313" key="2">
    <source>
        <dbReference type="EMBL" id="SFD17770.1"/>
    </source>
</evidence>
<dbReference type="Pfam" id="PF08787">
    <property type="entry name" value="Alginate_lyase2"/>
    <property type="match status" value="1"/>
</dbReference>
<gene>
    <name evidence="2" type="ORF">SAMN04488059_1265</name>
</gene>